<dbReference type="EMBL" id="KY349138">
    <property type="protein sequence ID" value="AQS22409.1"/>
    <property type="molecule type" value="Genomic_DNA"/>
</dbReference>
<evidence type="ECO:0000256" key="2">
    <source>
        <dbReference type="SAM" id="Phobius"/>
    </source>
</evidence>
<evidence type="ECO:0000313" key="3">
    <source>
        <dbReference type="EMBL" id="AQS22409.1"/>
    </source>
</evidence>
<sequence>MLTPMKAPLLPLPLRPVSHGEHHSWWSDLAHTATRSAVSAAGWWTGRSAAAQLGLGGIAALLITAAVLWGINRYTHGGVVRLWRSTVSAPRNTGAAGRSTPPIDAPPRR</sequence>
<dbReference type="RefSeq" id="WP_172689798.1">
    <property type="nucleotide sequence ID" value="NZ_KY349138.1"/>
</dbReference>
<name>A0A1S6GKL0_9MYCO</name>
<keyword evidence="2" id="KW-0812">Transmembrane</keyword>
<dbReference type="AlphaFoldDB" id="A0A1S6GKL0"/>
<geneLocation type="plasmid" evidence="3">
    <name>pCBMA213_2</name>
</geneLocation>
<evidence type="ECO:0000256" key="1">
    <source>
        <dbReference type="SAM" id="MobiDB-lite"/>
    </source>
</evidence>
<keyword evidence="2" id="KW-0472">Membrane</keyword>
<reference evidence="3" key="1">
    <citation type="submission" date="2016-12" db="EMBL/GenBank/DDBJ databases">
        <title>Complete plasmid sequence carrying type IV-like and type VII secretion systems from an atypical mycobacteria strain.</title>
        <authorList>
            <person name="Morgado S."/>
            <person name="Marin M."/>
            <person name="Fonseca E."/>
            <person name="Freitas F."/>
            <person name="Vicente A.C."/>
        </authorList>
    </citation>
    <scope>NUCLEOTIDE SEQUENCE</scope>
    <source>
        <strain evidence="3">CBMA 213</strain>
        <plasmid evidence="3">pCBMA213_2</plasmid>
    </source>
</reference>
<keyword evidence="2" id="KW-1133">Transmembrane helix</keyword>
<gene>
    <name evidence="3" type="ORF">pCBMA213_2_00045</name>
</gene>
<feature type="transmembrane region" description="Helical" evidence="2">
    <location>
        <begin position="49"/>
        <end position="71"/>
    </location>
</feature>
<keyword evidence="3" id="KW-0614">Plasmid</keyword>
<organism evidence="3">
    <name type="scientific">Mycolicibacterium sp. CBMA 213</name>
    <dbReference type="NCBI Taxonomy" id="1968788"/>
    <lineage>
        <taxon>Bacteria</taxon>
        <taxon>Bacillati</taxon>
        <taxon>Actinomycetota</taxon>
        <taxon>Actinomycetes</taxon>
        <taxon>Mycobacteriales</taxon>
        <taxon>Mycobacteriaceae</taxon>
        <taxon>Mycolicibacterium</taxon>
    </lineage>
</organism>
<feature type="region of interest" description="Disordered" evidence="1">
    <location>
        <begin position="89"/>
        <end position="109"/>
    </location>
</feature>
<accession>A0A1S6GKL0</accession>
<proteinExistence type="predicted"/>
<protein>
    <submittedName>
        <fullName evidence="3">Uncharacterized protein</fullName>
    </submittedName>
</protein>